<feature type="compositionally biased region" description="Polar residues" evidence="1">
    <location>
        <begin position="385"/>
        <end position="401"/>
    </location>
</feature>
<dbReference type="Proteomes" id="UP001152797">
    <property type="component" value="Unassembled WGS sequence"/>
</dbReference>
<feature type="region of interest" description="Disordered" evidence="1">
    <location>
        <begin position="690"/>
        <end position="714"/>
    </location>
</feature>
<feature type="compositionally biased region" description="Basic residues" evidence="1">
    <location>
        <begin position="85"/>
        <end position="97"/>
    </location>
</feature>
<dbReference type="Gene3D" id="3.60.10.10">
    <property type="entry name" value="Endonuclease/exonuclease/phosphatase"/>
    <property type="match status" value="1"/>
</dbReference>
<evidence type="ECO:0000259" key="3">
    <source>
        <dbReference type="PROSITE" id="PS00028"/>
    </source>
</evidence>
<feature type="region of interest" description="Disordered" evidence="1">
    <location>
        <begin position="69"/>
        <end position="135"/>
    </location>
</feature>
<sequence>MHIVLLSVFAIQLVFSGFDQRWSAFHHGIDNTEADTAQVVLDRTYVHQPGGQRSQEMYTSGWNYNQGWENQQNWGGRDRSQSRSHTPKKGRKPKGAKTPRSTAPEGKGTPMMPFPPAHSFGKGQPLPPPPMPWPGYQGMAPMAQPMMMQPPMQPMTAPMPPVAPAPPQLAQTIAPVAPPFSAPAPPQASMSSEQMEFIEMARARQSELPADMRHQMQKMAKKEGARATKDLHSAVKQLGIARAEVEEAIQARINLIASWKNFLSEAVKTWQDYTVLFQTQERGLQARILEAQESFAQAKSQAAESQLVAGKLTIEIKDEDDDPAEGQESANLSAGKINEGLATLSASLQQMKEQADAIVVEENAAKRQRTSQHGEQAMEVGELADSNSSSKPPFASTSPWSRPNLEDEESSHRTFDLIATSDSSSGIFVRGLNPRPVWAQDIFELLQQEGQPEADDDEPVVYVTSYFIDHAVHPHHSQPRLLRFDMDVLEWERDVCLIWEDYIDVTIPFDVTIVRPASPHQIFPDAAATAIVHQRANFDRAAALITTVHIMDPTTRFSECAHSFPRQVDTAEVLQAAQVAELCQERRSSGFGDCTLHSGQLLLPDGHQHQLHHGIGLHLRIPPALSEAEQEQNFERRVRQRQLQHPPHAWNPAPEADSPETQRPRPADQHAGPEDATSFMASSLTIQDAVVSSSSGRSSRSRTSSSSSSRSISISSEAEDWRQTVIFSLDGRSISTQLPWHDQTELYRLAAREFDIESLDIIRLHLVLHRPLDYVQVDLHGLLLQRTTEGRPTPFERLVLLDLELHVDNDVQPTPFRRHVRWVPYATDRASFFHFLGLARVLAEHGDICYMWRNNIVVPQRDTSPMNFLDGDYVKIFVGDADMQELCISESDAAIEDNATVSNASDDASSFFQRSVTQFQQAIHGLGQQLQVVELKTDPHPPDPVGVPLEQPSRVPAPRRTNFNRGFHPDDQRRLARLFEREAFVECEEEGRVAYIETWNIHQQHRLHCRESRPMKLYDNPHQWAEEILALWEIIEEQENDIIIHVVQPSPQCTRFQCVLAHVIIEQAPQPNMNVGIISIEASDHRGTSIEHEAHSLPDMMGRNMVLRKAELEVFCQTRICSVRLGAFPFGLVDIEEIPRAVCLTIHIRPLIFQTDESDHMELMQRPHSRWRKPSAPQAGQDLSSSPARCEGTAFVFNPEAPAFDPVAPAIGSMPERVQDLYHAWQQTAFSWEGESASTMIITWFVDQHNMALHHCRAPRVVRLYDDFAQWEAHLRQAWWDVALPGAPITIHVVEPHPANVDYAHVLVIQNPLDQFSTSLITGYDHTMNHPGPVFQLAMTTPEILHYDQLLLALGLGGRCLFPGSPARCSVHFGNYEIFQGIPFPARDGHGLKVRIMQRPTFQDMRQQAAAPVLLQLSALIHHKRGSERQTTASVAHEQWPLPSEIDPDDPDLNDSTLTAVKIKWMLSPQPHPDFVTLSSASNRAAEEEMSQWGLHVLPVLCPERNTLVCLQPRDVTSDVFDYVLVNLNKDDDVDIIVHSTDRIMEQQELMGLLYQFGFWRAVIESQEVLDFSVYKINFIDQQVATMQRPRHIIRESTWPEAQYSSDRHEPFFQKPHEASTSCMIDLGITTQDLMHLFESHQQCLRSDFDGLDIPQVLRDAINACDTDLQDHQLDRLLIYADGSSLGSAKHLAPLRAEEEGTGDTWAYVILGERYEPPGLRFIGWTAHPVIYEAHHKAHLGASRVGADVAEREALSWSALWRLSQNWKIPTCFRSDSRTTLGQASGDIGTAQPDETFKILRGSFQALEAALGPHGMQYSHVPGHSGEVWNEMCDWLAKAEREKSFYCPRPSISMRDWSQVIDSLWLVLDPRDDLPKFCGRGLHAPPPRLPDPQNVGVNAQHDETNVGVTWEAFTLSISACTANVGSLSAPTEGCSGKIDFLRRQFIDFHFNFLGVQESKSPEFCSCVDKVLRLSSGCHKHQQGVELWINLAQPYGYINKKPIFLERQEIQVVHKDPRILLARVETPIWQCWLLVAYAPQSGLPLDQRERWWTELSEVVHRRDAGEQLIAMIDANAAPGGRDDVAVFAEGLSDSVNTPLFRGFVTEQDLFLPCTTAAHQGDTATWTDPTGVHHHCIDYVLLSRHFIDACSLSRVVSDFDLGTSHWDHEPTAVHLVWTCRVPQRPRRRQQGLGFDPNRIEQQTVQQVLQSYHPKSWDTDIEEQVNDFNQHVISGLRTACPLSKTQPKKPYITEKEWLIRDDKLRTRKSLKALARRQNDERLGVFFRAWKHGSGSSLPDQCEHYWSYQNYLGCANLRLVANYRRAAVNLRNTLKKAKQSHIKDKFMDMPADAPASHILRERTETVCSLPSEMVEVWLEFFRQMEGGVRMDRVQQREIWRSNLASLQLHDFQIDAKEIPSLLDLEGAFRRVHPNKATGPDKIHPAFCKAKPQLLARATFNQLLKLTVHGQEALAHKGGMLCPIWKSKGPKDECTAYRSILVSSFIGKSLHRSLRQRQCTLFEKFLQKEQLGGRPKVPVTLGVHLGRAFMRARKQQGHNIAMLYLDLTEAFYRILRQLVVGGPTSDELIMHVGQRLGMSTDLMKDLHNLLDEPTALEAAGLPAHMRNAIRAIHVDTFFTVRGQQDVCRTQLGSRPGDCFADIIFSYLWSSILHKLQQTLSDMDLVDTIPDESGLRLPGSSQQDPSPTRDFLGPTWMDDTCICVSDPSPSILESKIHQATGRLLELCDTHGLTPNLNAGKTEALLVFQGRGSRKLKIRYFGPSSDKSLLIVGEREPRRVRVVAQYTHLGCVMHHKGDSRVEARRRIAVAQQAFSQHRKHLLQNPILPLHRRLELFRTLVMSRFCYGTESWTLSDNRNKEYIHNALMRLFRRLLPRAHDEHLTDEDILTQVGINSPTELLRLARLRYLGTLHKCADLVPWGLLNSDSQWITLIQDDLGWAWRQLRGASGLPDPLQSLAAWQNIWVFHPSYWKRLIRRAGEHAILQRQRHHRVEGFHLAFLELFREARADSFVRKEDFHAPEAVNPSDEVSHACMTCRQVFRSKGGIGAHLFKRHGTISRLRTLFDTTCCGHCLKEYHTFSKLHAHLRYSLLCRVALWGSRRRYNPTGGSGSAADRALCQQHDGLLPPLQAAGPKLQDQHNIELPDFDLLLAEQIYLDILENEGNEEVELVVRRTIEQHPVTWAVCRATLDYLRGAMTEQDIQALNIGDFDIKRLLRDLQDERAWPFLREPAVGQQHPSGKPSLEEIEQMCLEESSGGPKREPFWPVPRPMARERFIIHAFSGRRRLGDFQHFIDQAQQSFPEVTIYTISVDLMVDPVWGDVSKESVRQFWLHAVRQRQVVGAMAGPPCETWSQARGQELPGLQTGSGRKGPRVLREQDCLWGRAALALREVRQLDVGNLLLLFTLELLITLALEGGVGGLEHPGPPSDPTKASIWRLPLMIFLCEWLEFNFLEVSQGLFGAPSRKPTGLLLLNMSRMVPELRKWQLTTSMPRGTSIGKTATGEWATGILKEYPPAFCAGLANGFVATLRSHPTDLECEILNDFRRQAAQMVVTHQGPCIGPDFAG</sequence>
<feature type="signal peptide" evidence="2">
    <location>
        <begin position="1"/>
        <end position="16"/>
    </location>
</feature>
<reference evidence="4" key="1">
    <citation type="submission" date="2022-10" db="EMBL/GenBank/DDBJ databases">
        <authorList>
            <person name="Chen Y."/>
            <person name="Dougan E. K."/>
            <person name="Chan C."/>
            <person name="Rhodes N."/>
            <person name="Thang M."/>
        </authorList>
    </citation>
    <scope>NUCLEOTIDE SEQUENCE</scope>
</reference>
<feature type="region of interest" description="Disordered" evidence="1">
    <location>
        <begin position="1428"/>
        <end position="1453"/>
    </location>
</feature>
<name>A0A9P1CIN0_9DINO</name>
<dbReference type="EMBL" id="CAMXCT020001617">
    <property type="protein sequence ID" value="CAL1145053.1"/>
    <property type="molecule type" value="Genomic_DNA"/>
</dbReference>
<proteinExistence type="predicted"/>
<dbReference type="PANTHER" id="PTHR47027:SF20">
    <property type="entry name" value="REVERSE TRANSCRIPTASE-LIKE PROTEIN WITH RNA-DIRECTED DNA POLYMERASE DOMAIN"/>
    <property type="match status" value="1"/>
</dbReference>
<dbReference type="PROSITE" id="PS00028">
    <property type="entry name" value="ZINC_FINGER_C2H2_1"/>
    <property type="match status" value="1"/>
</dbReference>
<evidence type="ECO:0000313" key="4">
    <source>
        <dbReference type="EMBL" id="CAI3991678.1"/>
    </source>
</evidence>
<dbReference type="OrthoDB" id="415871at2759"/>
<feature type="chain" id="PRO_5043270485" evidence="2">
    <location>
        <begin position="17"/>
        <end position="3578"/>
    </location>
</feature>
<dbReference type="SUPFAM" id="SSF56219">
    <property type="entry name" value="DNase I-like"/>
    <property type="match status" value="1"/>
</dbReference>
<dbReference type="InterPro" id="IPR013087">
    <property type="entry name" value="Znf_C2H2_type"/>
</dbReference>
<feature type="compositionally biased region" description="Low complexity" evidence="1">
    <location>
        <begin position="692"/>
        <end position="714"/>
    </location>
</feature>
<evidence type="ECO:0000313" key="5">
    <source>
        <dbReference type="EMBL" id="CAL1145053.1"/>
    </source>
</evidence>
<dbReference type="EMBL" id="CAMXCT030001617">
    <property type="protein sequence ID" value="CAL4778990.1"/>
    <property type="molecule type" value="Genomic_DNA"/>
</dbReference>
<evidence type="ECO:0000313" key="6">
    <source>
        <dbReference type="EMBL" id="CAL4778990.1"/>
    </source>
</evidence>
<feature type="region of interest" description="Disordered" evidence="1">
    <location>
        <begin position="365"/>
        <end position="409"/>
    </location>
</feature>
<feature type="region of interest" description="Disordered" evidence="1">
    <location>
        <begin position="944"/>
        <end position="967"/>
    </location>
</feature>
<organism evidence="4">
    <name type="scientific">Cladocopium goreaui</name>
    <dbReference type="NCBI Taxonomy" id="2562237"/>
    <lineage>
        <taxon>Eukaryota</taxon>
        <taxon>Sar</taxon>
        <taxon>Alveolata</taxon>
        <taxon>Dinophyceae</taxon>
        <taxon>Suessiales</taxon>
        <taxon>Symbiodiniaceae</taxon>
        <taxon>Cladocopium</taxon>
    </lineage>
</organism>
<comment type="caution">
    <text evidence="4">The sequence shown here is derived from an EMBL/GenBank/DDBJ whole genome shotgun (WGS) entry which is preliminary data.</text>
</comment>
<gene>
    <name evidence="4" type="ORF">C1SCF055_LOCUS18565</name>
</gene>
<evidence type="ECO:0000256" key="1">
    <source>
        <dbReference type="SAM" id="MobiDB-lite"/>
    </source>
</evidence>
<reference evidence="5" key="2">
    <citation type="submission" date="2024-04" db="EMBL/GenBank/DDBJ databases">
        <authorList>
            <person name="Chen Y."/>
            <person name="Shah S."/>
            <person name="Dougan E. K."/>
            <person name="Thang M."/>
            <person name="Chan C."/>
        </authorList>
    </citation>
    <scope>NUCLEOTIDE SEQUENCE [LARGE SCALE GENOMIC DNA]</scope>
</reference>
<protein>
    <submittedName>
        <fullName evidence="6">RNase H type-1 domain-containing protein</fullName>
    </submittedName>
</protein>
<evidence type="ECO:0000256" key="2">
    <source>
        <dbReference type="SAM" id="SignalP"/>
    </source>
</evidence>
<keyword evidence="2" id="KW-0732">Signal</keyword>
<evidence type="ECO:0000313" key="7">
    <source>
        <dbReference type="Proteomes" id="UP001152797"/>
    </source>
</evidence>
<dbReference type="InterPro" id="IPR036691">
    <property type="entry name" value="Endo/exonu/phosph_ase_sf"/>
</dbReference>
<dbReference type="Gene3D" id="3.30.420.10">
    <property type="entry name" value="Ribonuclease H-like superfamily/Ribonuclease H"/>
    <property type="match status" value="1"/>
</dbReference>
<accession>A0A9P1CIN0</accession>
<keyword evidence="7" id="KW-1185">Reference proteome</keyword>
<dbReference type="GO" id="GO:0003676">
    <property type="term" value="F:nucleic acid binding"/>
    <property type="evidence" value="ECO:0007669"/>
    <property type="project" value="InterPro"/>
</dbReference>
<feature type="compositionally biased region" description="Basic and acidic residues" evidence="1">
    <location>
        <begin position="660"/>
        <end position="673"/>
    </location>
</feature>
<feature type="region of interest" description="Disordered" evidence="1">
    <location>
        <begin position="627"/>
        <end position="675"/>
    </location>
</feature>
<dbReference type="InterPro" id="IPR012337">
    <property type="entry name" value="RNaseH-like_sf"/>
</dbReference>
<feature type="region of interest" description="Disordered" evidence="1">
    <location>
        <begin position="2685"/>
        <end position="2704"/>
    </location>
</feature>
<dbReference type="EMBL" id="CAMXCT010001617">
    <property type="protein sequence ID" value="CAI3991678.1"/>
    <property type="molecule type" value="Genomic_DNA"/>
</dbReference>
<feature type="domain" description="C2H2-type" evidence="3">
    <location>
        <begin position="3046"/>
        <end position="3067"/>
    </location>
</feature>
<dbReference type="SUPFAM" id="SSF53098">
    <property type="entry name" value="Ribonuclease H-like"/>
    <property type="match status" value="1"/>
</dbReference>
<dbReference type="PANTHER" id="PTHR47027">
    <property type="entry name" value="REVERSE TRANSCRIPTASE DOMAIN-CONTAINING PROTEIN"/>
    <property type="match status" value="1"/>
</dbReference>
<dbReference type="InterPro" id="IPR036397">
    <property type="entry name" value="RNaseH_sf"/>
</dbReference>